<dbReference type="Proteomes" id="UP001279553">
    <property type="component" value="Unassembled WGS sequence"/>
</dbReference>
<feature type="region of interest" description="Disordered" evidence="1">
    <location>
        <begin position="45"/>
        <end position="82"/>
    </location>
</feature>
<dbReference type="RefSeq" id="WP_319613189.1">
    <property type="nucleotide sequence ID" value="NZ_JAWXYB010000018.1"/>
</dbReference>
<dbReference type="AlphaFoldDB" id="A0AAW9DPT2"/>
<evidence type="ECO:0000313" key="3">
    <source>
        <dbReference type="Proteomes" id="UP001279553"/>
    </source>
</evidence>
<evidence type="ECO:0008006" key="4">
    <source>
        <dbReference type="Google" id="ProtNLM"/>
    </source>
</evidence>
<feature type="compositionally biased region" description="Basic residues" evidence="1">
    <location>
        <begin position="69"/>
        <end position="82"/>
    </location>
</feature>
<name>A0AAW9DPT2_ACIAO</name>
<comment type="caution">
    <text evidence="2">The sequence shown here is derived from an EMBL/GenBank/DDBJ whole genome shotgun (WGS) entry which is preliminary data.</text>
</comment>
<evidence type="ECO:0000313" key="2">
    <source>
        <dbReference type="EMBL" id="MDX5930230.1"/>
    </source>
</evidence>
<reference evidence="2 3" key="1">
    <citation type="submission" date="2023-11" db="EMBL/GenBank/DDBJ databases">
        <title>MicrobeMod: A computational toolkit for identifying prokaryotic methylation and restriction-modification with nanopore sequencing.</title>
        <authorList>
            <person name="Crits-Christoph A."/>
            <person name="Kang S.C."/>
            <person name="Lee H."/>
            <person name="Ostrov N."/>
        </authorList>
    </citation>
    <scope>NUCLEOTIDE SEQUENCE [LARGE SCALE GENOMIC DNA]</scope>
    <source>
        <strain evidence="2 3">DSMZ 700</strain>
    </source>
</reference>
<keyword evidence="3" id="KW-1185">Reference proteome</keyword>
<gene>
    <name evidence="2" type="ORF">SIL87_05545</name>
</gene>
<organism evidence="2 3">
    <name type="scientific">Acidiphilium acidophilum</name>
    <name type="common">Thiobacillus acidophilus</name>
    <dbReference type="NCBI Taxonomy" id="76588"/>
    <lineage>
        <taxon>Bacteria</taxon>
        <taxon>Pseudomonadati</taxon>
        <taxon>Pseudomonadota</taxon>
        <taxon>Alphaproteobacteria</taxon>
        <taxon>Acetobacterales</taxon>
        <taxon>Acidocellaceae</taxon>
        <taxon>Acidiphilium</taxon>
    </lineage>
</organism>
<sequence>MVTAAQLNALTTIVHEIQAKTSTDAEIQSELSKLNEEQKKYKKILNLKEKPIPNQKRTPYKSTKNGNRHERRRASALAKKKV</sequence>
<feature type="compositionally biased region" description="Polar residues" evidence="1">
    <location>
        <begin position="55"/>
        <end position="65"/>
    </location>
</feature>
<accession>A0AAW9DPT2</accession>
<evidence type="ECO:0000256" key="1">
    <source>
        <dbReference type="SAM" id="MobiDB-lite"/>
    </source>
</evidence>
<dbReference type="EMBL" id="JAWXYB010000018">
    <property type="protein sequence ID" value="MDX5930230.1"/>
    <property type="molecule type" value="Genomic_DNA"/>
</dbReference>
<protein>
    <recommendedName>
        <fullName evidence="4">Transposase</fullName>
    </recommendedName>
</protein>
<proteinExistence type="predicted"/>